<organism evidence="1">
    <name type="scientific">viral metagenome</name>
    <dbReference type="NCBI Taxonomy" id="1070528"/>
    <lineage>
        <taxon>unclassified sequences</taxon>
        <taxon>metagenomes</taxon>
        <taxon>organismal metagenomes</taxon>
    </lineage>
</organism>
<protein>
    <submittedName>
        <fullName evidence="1">Putative DNA binding, helix-turn-helix domain containing protein</fullName>
    </submittedName>
</protein>
<gene>
    <name evidence="1" type="ORF">MM171A00153_0065</name>
</gene>
<reference evidence="1" key="1">
    <citation type="submission" date="2020-03" db="EMBL/GenBank/DDBJ databases">
        <title>The deep terrestrial virosphere.</title>
        <authorList>
            <person name="Holmfeldt K."/>
            <person name="Nilsson E."/>
            <person name="Simone D."/>
            <person name="Lopez-Fernandez M."/>
            <person name="Wu X."/>
            <person name="de Brujin I."/>
            <person name="Lundin D."/>
            <person name="Andersson A."/>
            <person name="Bertilsson S."/>
            <person name="Dopson M."/>
        </authorList>
    </citation>
    <scope>NUCLEOTIDE SEQUENCE</scope>
    <source>
        <strain evidence="1">MM171A00153</strain>
    </source>
</reference>
<sequence>MGRRRRERTLAEKKLAVSVLFGRLRREAGLRIEDVAGLSGCSRTYVWRLDAQPTHTGWDRGRLRRVFRAVRGRPTVEQERPVVADGDRRGWVNCPRKGSVLALARCEEYQRENGCGDGCRAVPEFEEARTTDLQMRAREAAREQYRRWGSRRTGMCAECGAPTARKDATWCAECAKVKLASMRRARGRRTVKPNKCLDCGCPVYERSERCRECFLKMNRQRMRVHAARS</sequence>
<accession>A0A6M3M6V3</accession>
<dbReference type="EMBL" id="MT143704">
    <property type="protein sequence ID" value="QJB01046.1"/>
    <property type="molecule type" value="Genomic_DNA"/>
</dbReference>
<dbReference type="AlphaFoldDB" id="A0A6M3M6V3"/>
<proteinExistence type="predicted"/>
<name>A0A6M3M6V3_9ZZZZ</name>
<evidence type="ECO:0000313" key="1">
    <source>
        <dbReference type="EMBL" id="QJB01046.1"/>
    </source>
</evidence>